<feature type="transmembrane region" description="Helical" evidence="8">
    <location>
        <begin position="364"/>
        <end position="384"/>
    </location>
</feature>
<evidence type="ECO:0000259" key="9">
    <source>
        <dbReference type="Pfam" id="PF13231"/>
    </source>
</evidence>
<keyword evidence="11" id="KW-1185">Reference proteome</keyword>
<evidence type="ECO:0000256" key="1">
    <source>
        <dbReference type="ARBA" id="ARBA00004651"/>
    </source>
</evidence>
<feature type="transmembrane region" description="Helical" evidence="8">
    <location>
        <begin position="122"/>
        <end position="145"/>
    </location>
</feature>
<keyword evidence="10" id="KW-0614">Plasmid</keyword>
<feature type="transmembrane region" description="Helical" evidence="8">
    <location>
        <begin position="50"/>
        <end position="73"/>
    </location>
</feature>
<evidence type="ECO:0000256" key="6">
    <source>
        <dbReference type="ARBA" id="ARBA00022989"/>
    </source>
</evidence>
<accession>A0ABY7U1I4</accession>
<evidence type="ECO:0000256" key="4">
    <source>
        <dbReference type="ARBA" id="ARBA00022679"/>
    </source>
</evidence>
<keyword evidence="6 8" id="KW-1133">Transmembrane helix</keyword>
<evidence type="ECO:0000256" key="3">
    <source>
        <dbReference type="ARBA" id="ARBA00022676"/>
    </source>
</evidence>
<dbReference type="EC" id="2.4.-.-" evidence="10"/>
<keyword evidence="3 10" id="KW-0328">Glycosyltransferase</keyword>
<keyword evidence="5 8" id="KW-0812">Transmembrane</keyword>
<protein>
    <submittedName>
        <fullName evidence="10">Glycosyltransferase family 39 protein</fullName>
        <ecNumber evidence="10">2.4.-.-</ecNumber>
    </submittedName>
</protein>
<keyword evidence="7 8" id="KW-0472">Membrane</keyword>
<evidence type="ECO:0000313" key="11">
    <source>
        <dbReference type="Proteomes" id="UP001218231"/>
    </source>
</evidence>
<feature type="transmembrane region" description="Helical" evidence="8">
    <location>
        <begin position="94"/>
        <end position="116"/>
    </location>
</feature>
<proteinExistence type="predicted"/>
<dbReference type="PANTHER" id="PTHR33908">
    <property type="entry name" value="MANNOSYLTRANSFERASE YKCB-RELATED"/>
    <property type="match status" value="1"/>
</dbReference>
<evidence type="ECO:0000256" key="5">
    <source>
        <dbReference type="ARBA" id="ARBA00022692"/>
    </source>
</evidence>
<dbReference type="EMBL" id="CP117418">
    <property type="protein sequence ID" value="WCT79385.1"/>
    <property type="molecule type" value="Genomic_DNA"/>
</dbReference>
<comment type="subcellular location">
    <subcellularLocation>
        <location evidence="1">Cell membrane</location>
        <topology evidence="1">Multi-pass membrane protein</topology>
    </subcellularLocation>
</comment>
<evidence type="ECO:0000256" key="8">
    <source>
        <dbReference type="SAM" id="Phobius"/>
    </source>
</evidence>
<evidence type="ECO:0000256" key="7">
    <source>
        <dbReference type="ARBA" id="ARBA00023136"/>
    </source>
</evidence>
<keyword evidence="4 10" id="KW-0808">Transferase</keyword>
<evidence type="ECO:0000313" key="10">
    <source>
        <dbReference type="EMBL" id="WCT79385.1"/>
    </source>
</evidence>
<keyword evidence="2" id="KW-1003">Cell membrane</keyword>
<dbReference type="InterPro" id="IPR038731">
    <property type="entry name" value="RgtA/B/C-like"/>
</dbReference>
<dbReference type="GO" id="GO:0016757">
    <property type="term" value="F:glycosyltransferase activity"/>
    <property type="evidence" value="ECO:0007669"/>
    <property type="project" value="UniProtKB-KW"/>
</dbReference>
<feature type="transmembrane region" description="Helical" evidence="8">
    <location>
        <begin position="307"/>
        <end position="327"/>
    </location>
</feature>
<geneLocation type="plasmid" evidence="10 11">
    <name>unnamed1</name>
</geneLocation>
<evidence type="ECO:0000256" key="2">
    <source>
        <dbReference type="ARBA" id="ARBA00022475"/>
    </source>
</evidence>
<organism evidence="10 11">
    <name type="scientific">Novosphingobium humi</name>
    <dbReference type="NCBI Taxonomy" id="2282397"/>
    <lineage>
        <taxon>Bacteria</taxon>
        <taxon>Pseudomonadati</taxon>
        <taxon>Pseudomonadota</taxon>
        <taxon>Alphaproteobacteria</taxon>
        <taxon>Sphingomonadales</taxon>
        <taxon>Sphingomonadaceae</taxon>
        <taxon>Novosphingobium</taxon>
    </lineage>
</organism>
<dbReference type="PANTHER" id="PTHR33908:SF11">
    <property type="entry name" value="MEMBRANE PROTEIN"/>
    <property type="match status" value="1"/>
</dbReference>
<feature type="domain" description="Glycosyltransferase RgtA/B/C/D-like" evidence="9">
    <location>
        <begin position="99"/>
        <end position="241"/>
    </location>
</feature>
<gene>
    <name evidence="10" type="ORF">PQ457_20545</name>
</gene>
<dbReference type="Pfam" id="PF13231">
    <property type="entry name" value="PMT_2"/>
    <property type="match status" value="1"/>
</dbReference>
<reference evidence="10 11" key="1">
    <citation type="submission" date="2023-02" db="EMBL/GenBank/DDBJ databases">
        <title>Genome sequence of Novosphingobium humi KACC 19094.</title>
        <authorList>
            <person name="Kim S."/>
            <person name="Heo J."/>
            <person name="Kwon S.-W."/>
        </authorList>
    </citation>
    <scope>NUCLEOTIDE SEQUENCE [LARGE SCALE GENOMIC DNA]</scope>
    <source>
        <strain evidence="10 11">KACC 19094</strain>
        <plasmid evidence="10 11">unnamed1</plasmid>
    </source>
</reference>
<dbReference type="Proteomes" id="UP001218231">
    <property type="component" value="Plasmid unnamed1"/>
</dbReference>
<dbReference type="RefSeq" id="WP_273619662.1">
    <property type="nucleotide sequence ID" value="NZ_CP117418.1"/>
</dbReference>
<sequence length="539" mass="57751">MLVLAILIAALCLRLNHIGFGLPAINDPDELMFELGALRMLRSHSLNPGWFGHPATTTMYLLSLINMAVYLVGHAMGRFLTVRDFAAAAFTDPGLLILPGRVAMALFGTASVALTARMAGALFGPVAAVLAALLLAVSPVAVGWSQIVRSDVMATVFMQLGLLASLRYYRDPSRRDLIKAAMWLGVAVATKWPFAMGGAAMPAILIAQTARRRLAMAQAIRAMIGFSCMALVTLLLVSPYLVLAHDVVIRNLAGEVQVRHLGATGGTPLENLLWYLGGPLRRAMGIGGLALAAAGIALSARSVEARLLVLPVLAGFVALLIFQHLVWERWALPLLPLLSLAAARALTALAEYGVARWLRPGSSWILAGILGGALALPLAAADLVQARARTHDTRQQASAWAIRHMPPGSTVMIEHFGFDLYAQPWRLLFPLGKAGCLDAKGLLHGKVDYGAIEQGRAGRSNVDYGTMAPARAATCRADFAILSQYGRYAAESADFPEEYAAYRRLLAQGRIVAIFRAEPGKSTGPVIHVLSFEKNMIKM</sequence>
<feature type="transmembrane region" description="Helical" evidence="8">
    <location>
        <begin position="283"/>
        <end position="300"/>
    </location>
</feature>
<name>A0ABY7U1I4_9SPHN</name>
<dbReference type="InterPro" id="IPR050297">
    <property type="entry name" value="LipidA_mod_glycosyltrf_83"/>
</dbReference>
<feature type="transmembrane region" description="Helical" evidence="8">
    <location>
        <begin position="219"/>
        <end position="242"/>
    </location>
</feature>